<reference evidence="2 3" key="1">
    <citation type="submission" date="2023-07" db="EMBL/GenBank/DDBJ databases">
        <title>Sorghum-associated microbial communities from plants grown in Nebraska, USA.</title>
        <authorList>
            <person name="Schachtman D."/>
        </authorList>
    </citation>
    <scope>NUCLEOTIDE SEQUENCE [LARGE SCALE GENOMIC DNA]</scope>
    <source>
        <strain evidence="2 3">CC523</strain>
    </source>
</reference>
<feature type="domain" description="HTH cro/C1-type" evidence="1">
    <location>
        <begin position="21"/>
        <end position="74"/>
    </location>
</feature>
<comment type="caution">
    <text evidence="2">The sequence shown here is derived from an EMBL/GenBank/DDBJ whole genome shotgun (WGS) entry which is preliminary data.</text>
</comment>
<evidence type="ECO:0000313" key="2">
    <source>
        <dbReference type="EMBL" id="MDQ0104687.1"/>
    </source>
</evidence>
<proteinExistence type="predicted"/>
<dbReference type="EMBL" id="JAUSSW010000021">
    <property type="protein sequence ID" value="MDQ0104687.1"/>
    <property type="molecule type" value="Genomic_DNA"/>
</dbReference>
<gene>
    <name evidence="2" type="ORF">J2T10_004363</name>
</gene>
<dbReference type="InterPro" id="IPR001387">
    <property type="entry name" value="Cro/C1-type_HTH"/>
</dbReference>
<organism evidence="2 3">
    <name type="scientific">Paenarthrobacter nicotinovorans</name>
    <name type="common">Arthrobacter nicotinovorans</name>
    <dbReference type="NCBI Taxonomy" id="29320"/>
    <lineage>
        <taxon>Bacteria</taxon>
        <taxon>Bacillati</taxon>
        <taxon>Actinomycetota</taxon>
        <taxon>Actinomycetes</taxon>
        <taxon>Micrococcales</taxon>
        <taxon>Micrococcaceae</taxon>
        <taxon>Paenarthrobacter</taxon>
    </lineage>
</organism>
<keyword evidence="3" id="KW-1185">Reference proteome</keyword>
<dbReference type="PROSITE" id="PS50943">
    <property type="entry name" value="HTH_CROC1"/>
    <property type="match status" value="1"/>
</dbReference>
<dbReference type="Proteomes" id="UP001244563">
    <property type="component" value="Unassembled WGS sequence"/>
</dbReference>
<accession>A0ABT9TVY0</accession>
<evidence type="ECO:0000313" key="3">
    <source>
        <dbReference type="Proteomes" id="UP001244563"/>
    </source>
</evidence>
<dbReference type="CDD" id="cd00093">
    <property type="entry name" value="HTH_XRE"/>
    <property type="match status" value="1"/>
</dbReference>
<dbReference type="Gene3D" id="1.10.260.40">
    <property type="entry name" value="lambda repressor-like DNA-binding domains"/>
    <property type="match status" value="1"/>
</dbReference>
<dbReference type="Pfam" id="PF01381">
    <property type="entry name" value="HTH_3"/>
    <property type="match status" value="1"/>
</dbReference>
<dbReference type="SMART" id="SM00530">
    <property type="entry name" value="HTH_XRE"/>
    <property type="match status" value="1"/>
</dbReference>
<dbReference type="RefSeq" id="WP_064723686.1">
    <property type="nucleotide sequence ID" value="NZ_BDDW01000025.1"/>
</dbReference>
<dbReference type="SUPFAM" id="SSF47413">
    <property type="entry name" value="lambda repressor-like DNA-binding domains"/>
    <property type="match status" value="1"/>
</dbReference>
<protein>
    <submittedName>
        <fullName evidence="2">Transcriptional regulator with XRE-family HTH domain</fullName>
    </submittedName>
</protein>
<sequence>MTTNRTSNRTRRTAGTIGEQLLTWRKLLGLTAEQVADRAGISRNTLRKIEHGDLGVGLEAFLDVARVLGLSEQLNTAFDPYETDFGRARADQELPERVRR</sequence>
<name>A0ABT9TVY0_PAENI</name>
<dbReference type="InterPro" id="IPR010982">
    <property type="entry name" value="Lambda_DNA-bd_dom_sf"/>
</dbReference>
<evidence type="ECO:0000259" key="1">
    <source>
        <dbReference type="PROSITE" id="PS50943"/>
    </source>
</evidence>